<feature type="compositionally biased region" description="Basic and acidic residues" evidence="2">
    <location>
        <begin position="106"/>
        <end position="115"/>
    </location>
</feature>
<feature type="region of interest" description="Disordered" evidence="2">
    <location>
        <begin position="67"/>
        <end position="156"/>
    </location>
</feature>
<evidence type="ECO:0000313" key="4">
    <source>
        <dbReference type="EMBL" id="KAJ5387430.1"/>
    </source>
</evidence>
<feature type="compositionally biased region" description="Acidic residues" evidence="2">
    <location>
        <begin position="67"/>
        <end position="97"/>
    </location>
</feature>
<sequence length="768" mass="83107">MTDIMEEDPSSGLVSSSEEEDEIEEQNEQIVESLVSGRAKRSTAGQHMSALIDAAADDDLTLLFEEVEDDNEFAMDVEAAEEDDMGLESDDDDDDDQGPNANNDYEGEKQLQKDERKKRRAQNDLRFQTLRKRVKIDPMAVSTPSALPPPRPKKKSERISWIPTVEDGPVRSSSRRQTMVNKEMTHARLKDSQEKRIRIIATMKEAEKRKAHLKPKKMSQEDHLAEAARIERLNSKSLNRWEKTERRKAEERRARIEALQNRRLEGPVMSYWSGLATWVNGRLTRVGKVDIKAKPEKEEKKKAKKEKEEKPSVETQAGQSATTQPAPTTTQPEGVPTTAPSTSLTQPAQPAAAATTQSGNPTAPVQLPAEVPAQAAGANANVNATTQPENTSAPATAAEPISTLPPREPPKDGQSPETNANPEESKSDQPVANTSDKLIEPTEPESTGATPKSPEKQPVSDVENHASRASNSPSKVSQTAPPADSSNEDQAMDIDQPATPADPPKAEAPSQEQANVPVAGSDTQVASGDVPQVSTETTATKPLSDDVTDAASTNPPLDSKTPLASSPDAAPLHTTPPVVPAMQGDPSHQSQGESPAVIEGSAQPEHPPPPPVIEYTGRNLTILENFDDRTAHSKKFSMYFNAKKPPRLTKISSSLCVITSLPSRYRDPETSLPYANSYAYGQIRKMLSQGYIWSSMLGCFVGAAETAARGVPERFVGKPISGVTVKQEEVKEKEKDTKASSKEETKSSKPDSAKSTGASAAEPMAVDA</sequence>
<feature type="compositionally biased region" description="Acidic residues" evidence="2">
    <location>
        <begin position="17"/>
        <end position="27"/>
    </location>
</feature>
<dbReference type="GeneID" id="81373588"/>
<feature type="compositionally biased region" description="Low complexity" evidence="2">
    <location>
        <begin position="368"/>
        <end position="387"/>
    </location>
</feature>
<accession>A0A9W9VQN8</accession>
<evidence type="ECO:0000256" key="1">
    <source>
        <dbReference type="ARBA" id="ARBA00006832"/>
    </source>
</evidence>
<dbReference type="EMBL" id="JAPZBU010000009">
    <property type="protein sequence ID" value="KAJ5387430.1"/>
    <property type="molecule type" value="Genomic_DNA"/>
</dbReference>
<name>A0A9W9VQN8_9EURO</name>
<dbReference type="RefSeq" id="XP_056485228.1">
    <property type="nucleotide sequence ID" value="XM_056634608.1"/>
</dbReference>
<dbReference type="InterPro" id="IPR046757">
    <property type="entry name" value="YL1_N"/>
</dbReference>
<dbReference type="Proteomes" id="UP001147747">
    <property type="component" value="Unassembled WGS sequence"/>
</dbReference>
<gene>
    <name evidence="4" type="ORF">N7509_009971</name>
</gene>
<dbReference type="PANTHER" id="PTHR13275">
    <property type="entry name" value="YL-1 PROTEIN TRANSCRIPTION FACTOR-LIKE 1"/>
    <property type="match status" value="1"/>
</dbReference>
<comment type="similarity">
    <text evidence="1">Belongs to the VPS72/YL1 family.</text>
</comment>
<feature type="compositionally biased region" description="Polar residues" evidence="2">
    <location>
        <begin position="521"/>
        <end position="541"/>
    </location>
</feature>
<protein>
    <submittedName>
        <fullName evidence="4">YL1 nuclear</fullName>
    </submittedName>
</protein>
<dbReference type="Pfam" id="PF08265">
    <property type="entry name" value="YL1_C"/>
    <property type="match status" value="1"/>
</dbReference>
<dbReference type="AlphaFoldDB" id="A0A9W9VQN8"/>
<evidence type="ECO:0000259" key="3">
    <source>
        <dbReference type="SMART" id="SM00993"/>
    </source>
</evidence>
<proteinExistence type="inferred from homology"/>
<dbReference type="OrthoDB" id="3942062at2759"/>
<dbReference type="Pfam" id="PF05764">
    <property type="entry name" value="YL1"/>
    <property type="match status" value="1"/>
</dbReference>
<keyword evidence="5" id="KW-1185">Reference proteome</keyword>
<feature type="domain" description="Vps72/YL1 C-terminal" evidence="3">
    <location>
        <begin position="654"/>
        <end position="683"/>
    </location>
</feature>
<organism evidence="4 5">
    <name type="scientific">Penicillium cosmopolitanum</name>
    <dbReference type="NCBI Taxonomy" id="1131564"/>
    <lineage>
        <taxon>Eukaryota</taxon>
        <taxon>Fungi</taxon>
        <taxon>Dikarya</taxon>
        <taxon>Ascomycota</taxon>
        <taxon>Pezizomycotina</taxon>
        <taxon>Eurotiomycetes</taxon>
        <taxon>Eurotiomycetidae</taxon>
        <taxon>Eurotiales</taxon>
        <taxon>Aspergillaceae</taxon>
        <taxon>Penicillium</taxon>
    </lineage>
</organism>
<feature type="region of interest" description="Disordered" evidence="2">
    <location>
        <begin position="1"/>
        <end position="28"/>
    </location>
</feature>
<feature type="region of interest" description="Disordered" evidence="2">
    <location>
        <begin position="722"/>
        <end position="768"/>
    </location>
</feature>
<evidence type="ECO:0000256" key="2">
    <source>
        <dbReference type="SAM" id="MobiDB-lite"/>
    </source>
</evidence>
<reference evidence="4" key="1">
    <citation type="submission" date="2022-12" db="EMBL/GenBank/DDBJ databases">
        <authorList>
            <person name="Petersen C."/>
        </authorList>
    </citation>
    <scope>NUCLEOTIDE SEQUENCE</scope>
    <source>
        <strain evidence="4">IBT 29677</strain>
    </source>
</reference>
<dbReference type="InterPro" id="IPR013272">
    <property type="entry name" value="Vps72/YL1_C"/>
</dbReference>
<feature type="compositionally biased region" description="Polar residues" evidence="2">
    <location>
        <begin position="467"/>
        <end position="485"/>
    </location>
</feature>
<evidence type="ECO:0000313" key="5">
    <source>
        <dbReference type="Proteomes" id="UP001147747"/>
    </source>
</evidence>
<dbReference type="GO" id="GO:0005634">
    <property type="term" value="C:nucleus"/>
    <property type="evidence" value="ECO:0007669"/>
    <property type="project" value="TreeGrafter"/>
</dbReference>
<feature type="region of interest" description="Disordered" evidence="2">
    <location>
        <begin position="292"/>
        <end position="611"/>
    </location>
</feature>
<feature type="compositionally biased region" description="Low complexity" evidence="2">
    <location>
        <begin position="345"/>
        <end position="357"/>
    </location>
</feature>
<dbReference type="PANTHER" id="PTHR13275:SF4">
    <property type="entry name" value="VACUOLAR PROTEIN SORTING-ASSOCIATED PROTEIN 72 HOMOLOG"/>
    <property type="match status" value="1"/>
</dbReference>
<reference evidence="4" key="2">
    <citation type="journal article" date="2023" name="IMA Fungus">
        <title>Comparative genomic study of the Penicillium genus elucidates a diverse pangenome and 15 lateral gene transfer events.</title>
        <authorList>
            <person name="Petersen C."/>
            <person name="Sorensen T."/>
            <person name="Nielsen M.R."/>
            <person name="Sondergaard T.E."/>
            <person name="Sorensen J.L."/>
            <person name="Fitzpatrick D.A."/>
            <person name="Frisvad J.C."/>
            <person name="Nielsen K.L."/>
        </authorList>
    </citation>
    <scope>NUCLEOTIDE SEQUENCE</scope>
    <source>
        <strain evidence="4">IBT 29677</strain>
    </source>
</reference>
<feature type="compositionally biased region" description="Basic and acidic residues" evidence="2">
    <location>
        <begin position="292"/>
        <end position="312"/>
    </location>
</feature>
<feature type="compositionally biased region" description="Polar residues" evidence="2">
    <location>
        <begin position="415"/>
        <end position="436"/>
    </location>
</feature>
<feature type="compositionally biased region" description="Basic and acidic residues" evidence="2">
    <location>
        <begin position="726"/>
        <end position="752"/>
    </location>
</feature>
<comment type="caution">
    <text evidence="4">The sequence shown here is derived from an EMBL/GenBank/DDBJ whole genome shotgun (WGS) entry which is preliminary data.</text>
</comment>
<dbReference type="SMART" id="SM00993">
    <property type="entry name" value="YL1_C"/>
    <property type="match status" value="1"/>
</dbReference>
<feature type="compositionally biased region" description="Low complexity" evidence="2">
    <location>
        <begin position="315"/>
        <end position="332"/>
    </location>
</feature>